<dbReference type="AlphaFoldDB" id="G8RNB9"/>
<dbReference type="eggNOG" id="COG0443">
    <property type="taxonomic scope" value="Bacteria"/>
</dbReference>
<keyword evidence="1" id="KW-0812">Transmembrane</keyword>
<dbReference type="HOGENOM" id="CLU_764673_0_0_11"/>
<sequence length="388" mass="40419">MTEVVIEAGPGTIRGPNDAPPKWVSAALDCVDDEFALLDDRPMSVEDVWADVMTSIAGAHVATAVVVCPGWWPATRIHRVRHAAYTAATEVVLLERVHILRALFSDDATVVEIASDVAVVSASGTVAAAVPLQKNAMLDAEAVAAAIGSPAAVVVDAPVGVLGAAVLASTIADRMRAIDVPVRIADDDDVLRVSAAQRSRSDVGSEDVAAGRSHRKLFAVLSGVLTVMVLCGAFAASHQSPDDGAPMTLLVEGRIGVLVPATWTARRITSGPGSARVQVVSPADADVALHLTQSSTPRPSTLAETAAALSAALAETAAGAFVDFNASDRREDREAVTYREVRPERHVAWTVMVDGTTRIAVGCQSAPGREDLVREACDRAIRSAHAVS</sequence>
<dbReference type="InterPro" id="IPR023840">
    <property type="entry name" value="T7SS_Rv3446c"/>
</dbReference>
<reference evidence="2 3" key="1">
    <citation type="submission" date="2011-12" db="EMBL/GenBank/DDBJ databases">
        <title>Complete sequence of Mycobacterium rhodesiae NBB3.</title>
        <authorList>
            <consortium name="US DOE Joint Genome Institute"/>
            <person name="Lucas S."/>
            <person name="Han J."/>
            <person name="Lapidus A."/>
            <person name="Cheng J.-F."/>
            <person name="Goodwin L."/>
            <person name="Pitluck S."/>
            <person name="Peters L."/>
            <person name="Mikhailova N."/>
            <person name="Gu W."/>
            <person name="Detter J.C."/>
            <person name="Han C."/>
            <person name="Tapia R."/>
            <person name="Land M."/>
            <person name="Hauser L."/>
            <person name="Kyrpides N."/>
            <person name="Ivanova N."/>
            <person name="Pagani I."/>
            <person name="Mattes T."/>
            <person name="Holmes A."/>
            <person name="Rutledge P."/>
            <person name="Paulsen I."/>
            <person name="Coleman N."/>
            <person name="Woyke T."/>
        </authorList>
    </citation>
    <scope>NUCLEOTIDE SEQUENCE [LARGE SCALE GENOMIC DNA]</scope>
    <source>
        <strain evidence="2 3">NBB3</strain>
    </source>
</reference>
<dbReference type="PATRIC" id="fig|710685.3.peg.618"/>
<keyword evidence="1" id="KW-0472">Membrane</keyword>
<dbReference type="EMBL" id="CP003169">
    <property type="protein sequence ID" value="AEV71251.1"/>
    <property type="molecule type" value="Genomic_DNA"/>
</dbReference>
<feature type="transmembrane region" description="Helical" evidence="1">
    <location>
        <begin position="217"/>
        <end position="236"/>
    </location>
</feature>
<dbReference type="NCBIfam" id="TIGR03931">
    <property type="entry name" value="T7SS_Rv3446c"/>
    <property type="match status" value="1"/>
</dbReference>
<keyword evidence="3" id="KW-1185">Reference proteome</keyword>
<keyword evidence="1" id="KW-1133">Transmembrane helix</keyword>
<accession>G8RNB9</accession>
<proteinExistence type="predicted"/>
<evidence type="ECO:0000313" key="3">
    <source>
        <dbReference type="Proteomes" id="UP000005442"/>
    </source>
</evidence>
<gene>
    <name evidence="2" type="ordered locus">MycrhN_0614</name>
</gene>
<dbReference type="RefSeq" id="WP_014209071.1">
    <property type="nucleotide sequence ID" value="NC_016604.1"/>
</dbReference>
<dbReference type="Proteomes" id="UP000005442">
    <property type="component" value="Chromosome"/>
</dbReference>
<evidence type="ECO:0000313" key="2">
    <source>
        <dbReference type="EMBL" id="AEV71251.1"/>
    </source>
</evidence>
<dbReference type="KEGG" id="mrh:MycrhN_0614"/>
<dbReference type="STRING" id="710685.MycrhN_0614"/>
<name>G8RNB9_MYCRN</name>
<protein>
    <submittedName>
        <fullName evidence="2">Type VII secretion-associated protein, Rv3446c family, C-terminal domain protein</fullName>
    </submittedName>
</protein>
<feature type="transmembrane region" description="Helical" evidence="1">
    <location>
        <begin position="52"/>
        <end position="72"/>
    </location>
</feature>
<organism evidence="2 3">
    <name type="scientific">Mycolicibacterium rhodesiae (strain NBB3)</name>
    <name type="common">Mycobacterium rhodesiae</name>
    <dbReference type="NCBI Taxonomy" id="710685"/>
    <lineage>
        <taxon>Bacteria</taxon>
        <taxon>Bacillati</taxon>
        <taxon>Actinomycetota</taxon>
        <taxon>Actinomycetes</taxon>
        <taxon>Mycobacteriales</taxon>
        <taxon>Mycobacteriaceae</taxon>
        <taxon>Mycolicibacterium</taxon>
    </lineage>
</organism>
<dbReference type="OrthoDB" id="4760221at2"/>
<evidence type="ECO:0000256" key="1">
    <source>
        <dbReference type="SAM" id="Phobius"/>
    </source>
</evidence>